<dbReference type="AlphaFoldDB" id="A0A0G4I1N1"/>
<evidence type="ECO:0000313" key="1">
    <source>
        <dbReference type="EMBL" id="CEM50790.1"/>
    </source>
</evidence>
<accession>A0A0G4I1N1</accession>
<organism evidence="1">
    <name type="scientific">Chromera velia CCMP2878</name>
    <dbReference type="NCBI Taxonomy" id="1169474"/>
    <lineage>
        <taxon>Eukaryota</taxon>
        <taxon>Sar</taxon>
        <taxon>Alveolata</taxon>
        <taxon>Colpodellida</taxon>
        <taxon>Chromeraceae</taxon>
        <taxon>Chromera</taxon>
    </lineage>
</organism>
<feature type="non-terminal residue" evidence="1">
    <location>
        <position position="1"/>
    </location>
</feature>
<proteinExistence type="predicted"/>
<reference evidence="1" key="1">
    <citation type="submission" date="2014-11" db="EMBL/GenBank/DDBJ databases">
        <authorList>
            <person name="Otto D Thomas"/>
            <person name="Naeem Raeece"/>
        </authorList>
    </citation>
    <scope>NUCLEOTIDE SEQUENCE</scope>
</reference>
<name>A0A0G4I1N1_9ALVE</name>
<protein>
    <submittedName>
        <fullName evidence="1">Uncharacterized protein</fullName>
    </submittedName>
</protein>
<gene>
    <name evidence="1" type="ORF">Cvel_1663</name>
</gene>
<sequence>KFMKGIYPEGVRVIPQWEINSYHPVSSRFQHDTWELGRFVLSFSGTPSGSSPEVMNHLYGNYYRMFCDLNSRVLDLKGLQCIQVEDRLPWTREDAN</sequence>
<dbReference type="VEuPathDB" id="CryptoDB:Cvel_1663"/>
<dbReference type="EMBL" id="CDMZ01004756">
    <property type="protein sequence ID" value="CEM50790.1"/>
    <property type="molecule type" value="Genomic_DNA"/>
</dbReference>